<sequence length="201" mass="23318">MITFAMIVIVINISVVSMYTRGAPLALPSVYNPPASRRRPPQQLNKQSLRKCNDLFVYVYFLHTQTSIHTDVLLCIFVCRLDTQVNVSICENMYVYVPIFDIYTHKHNVSILLTRNRAYIIYIKHNVRHIPGTFLSGCLHNIFTYTHTKSAVNFWRTSLALIGQLRLREKHEIFFLQSLSLRMRTVSRGLGHRNGFSDDDV</sequence>
<accession>A0A1B0G3L7</accession>
<dbReference type="Proteomes" id="UP000092444">
    <property type="component" value="Unassembled WGS sequence"/>
</dbReference>
<feature type="chain" id="PRO_5008407869" description="Secreted protein" evidence="1">
    <location>
        <begin position="23"/>
        <end position="201"/>
    </location>
</feature>
<organism evidence="2 3">
    <name type="scientific">Glossina morsitans morsitans</name>
    <name type="common">Savannah tsetse fly</name>
    <dbReference type="NCBI Taxonomy" id="37546"/>
    <lineage>
        <taxon>Eukaryota</taxon>
        <taxon>Metazoa</taxon>
        <taxon>Ecdysozoa</taxon>
        <taxon>Arthropoda</taxon>
        <taxon>Hexapoda</taxon>
        <taxon>Insecta</taxon>
        <taxon>Pterygota</taxon>
        <taxon>Neoptera</taxon>
        <taxon>Endopterygota</taxon>
        <taxon>Diptera</taxon>
        <taxon>Brachycera</taxon>
        <taxon>Muscomorpha</taxon>
        <taxon>Hippoboscoidea</taxon>
        <taxon>Glossinidae</taxon>
        <taxon>Glossina</taxon>
    </lineage>
</organism>
<protein>
    <recommendedName>
        <fullName evidence="4">Secreted protein</fullName>
    </recommendedName>
</protein>
<evidence type="ECO:0008006" key="4">
    <source>
        <dbReference type="Google" id="ProtNLM"/>
    </source>
</evidence>
<name>A0A1B0G3L7_GLOMM</name>
<proteinExistence type="predicted"/>
<dbReference type="AlphaFoldDB" id="A0A1B0G3L7"/>
<dbReference type="VEuPathDB" id="VectorBase:GMOY007916"/>
<dbReference type="EnsemblMetazoa" id="GMOY007916-RA">
    <property type="protein sequence ID" value="GMOY007916-PA"/>
    <property type="gene ID" value="GMOY007916"/>
</dbReference>
<reference evidence="2" key="1">
    <citation type="submission" date="2020-05" db="UniProtKB">
        <authorList>
            <consortium name="EnsemblMetazoa"/>
        </authorList>
    </citation>
    <scope>IDENTIFICATION</scope>
    <source>
        <strain evidence="2">Yale</strain>
    </source>
</reference>
<dbReference type="EMBL" id="CCAG010002001">
    <property type="status" value="NOT_ANNOTATED_CDS"/>
    <property type="molecule type" value="Genomic_DNA"/>
</dbReference>
<evidence type="ECO:0000313" key="3">
    <source>
        <dbReference type="Proteomes" id="UP000092444"/>
    </source>
</evidence>
<feature type="signal peptide" evidence="1">
    <location>
        <begin position="1"/>
        <end position="22"/>
    </location>
</feature>
<dbReference type="EMBL" id="CCAG010002000">
    <property type="status" value="NOT_ANNOTATED_CDS"/>
    <property type="molecule type" value="Genomic_DNA"/>
</dbReference>
<evidence type="ECO:0000256" key="1">
    <source>
        <dbReference type="SAM" id="SignalP"/>
    </source>
</evidence>
<keyword evidence="3" id="KW-1185">Reference proteome</keyword>
<keyword evidence="1" id="KW-0732">Signal</keyword>
<evidence type="ECO:0000313" key="2">
    <source>
        <dbReference type="EnsemblMetazoa" id="GMOY007916-PA"/>
    </source>
</evidence>